<accession>A0A9E7C193</accession>
<protein>
    <submittedName>
        <fullName evidence="1">Uncharacterized protein</fullName>
    </submittedName>
</protein>
<dbReference type="EMBL" id="CP087164">
    <property type="protein sequence ID" value="UGS36342.1"/>
    <property type="molecule type" value="Genomic_DNA"/>
</dbReference>
<dbReference type="Proteomes" id="UP001162834">
    <property type="component" value="Chromosome"/>
</dbReference>
<dbReference type="RefSeq" id="WP_259316015.1">
    <property type="nucleotide sequence ID" value="NZ_CP087164.1"/>
</dbReference>
<keyword evidence="2" id="KW-1185">Reference proteome</keyword>
<gene>
    <name evidence="1" type="ORF">DSM104329_02746</name>
</gene>
<evidence type="ECO:0000313" key="1">
    <source>
        <dbReference type="EMBL" id="UGS36342.1"/>
    </source>
</evidence>
<reference evidence="1" key="1">
    <citation type="journal article" date="2022" name="Int. J. Syst. Evol. Microbiol.">
        <title>Pseudomonas aegrilactucae sp. nov. and Pseudomonas morbosilactucae sp. nov., pathogens causing bacterial rot of lettuce in Japan.</title>
        <authorList>
            <person name="Sawada H."/>
            <person name="Fujikawa T."/>
            <person name="Satou M."/>
        </authorList>
    </citation>
    <scope>NUCLEOTIDE SEQUENCE</scope>
    <source>
        <strain evidence="1">0166_1</strain>
    </source>
</reference>
<proteinExistence type="predicted"/>
<dbReference type="AlphaFoldDB" id="A0A9E7C193"/>
<evidence type="ECO:0000313" key="2">
    <source>
        <dbReference type="Proteomes" id="UP001162834"/>
    </source>
</evidence>
<dbReference type="KEGG" id="sbae:DSM104329_02746"/>
<sequence>MSRLLAVVLAVVVAAAGVVALMLILQSRDDASLDRPGTASTQRTP</sequence>
<organism evidence="1 2">
    <name type="scientific">Capillimicrobium parvum</name>
    <dbReference type="NCBI Taxonomy" id="2884022"/>
    <lineage>
        <taxon>Bacteria</taxon>
        <taxon>Bacillati</taxon>
        <taxon>Actinomycetota</taxon>
        <taxon>Thermoleophilia</taxon>
        <taxon>Solirubrobacterales</taxon>
        <taxon>Capillimicrobiaceae</taxon>
        <taxon>Capillimicrobium</taxon>
    </lineage>
</organism>
<name>A0A9E7C193_9ACTN</name>